<proteinExistence type="inferred from homology"/>
<dbReference type="InterPro" id="IPR017438">
    <property type="entry name" value="ATP-NAD_kinase_N"/>
</dbReference>
<evidence type="ECO:0000313" key="12">
    <source>
        <dbReference type="EMBL" id="GHI60560.1"/>
    </source>
</evidence>
<dbReference type="InterPro" id="IPR050187">
    <property type="entry name" value="Lipid_Phosphate_FormReg"/>
</dbReference>
<dbReference type="Gene3D" id="1.20.144.10">
    <property type="entry name" value="Phosphatidic acid phosphatase type 2/haloperoxidase"/>
    <property type="match status" value="1"/>
</dbReference>
<dbReference type="SMART" id="SM00014">
    <property type="entry name" value="acidPPc"/>
    <property type="match status" value="1"/>
</dbReference>
<dbReference type="SUPFAM" id="SSF48317">
    <property type="entry name" value="Acid phosphatase/Vanadium-dependent haloperoxidase"/>
    <property type="match status" value="1"/>
</dbReference>
<feature type="compositionally biased region" description="Basic and acidic residues" evidence="9">
    <location>
        <begin position="288"/>
        <end position="299"/>
    </location>
</feature>
<dbReference type="Gene3D" id="2.60.200.40">
    <property type="match status" value="1"/>
</dbReference>
<evidence type="ECO:0000256" key="6">
    <source>
        <dbReference type="ARBA" id="ARBA00022840"/>
    </source>
</evidence>
<sequence>MPTAAAERPAELPGRGPGPDRSSRSITLPRGTGRTAARIGALTVCQGALMVGFGLLITGPARGLWPMTVEDDVNEGFERARTGTLTTLSSFASEAGNTMTIIAITLLVCAGLILIPRLPMWRQAAFLAVAVSLQALVFLVITECVDRHRPEVDRLDASPPTSSYTSGHTGAATALYGGLAVLALSRLRGPWRRIVGGLLLLLPLMVAVARLYRGMHHPTDVVGGLVNGSLSLLIVGRALFVDGSVTAPADAGKDGGATAAGTTPAGATDSGASAAGGAVPAPSPATARADRGATPDKGRTVVIFNPTVTHEADREALRAVLARHGRTGAEFVETTAQDPGTGQTAAAVRDGAGLVVVCGGDGTLRAAADALAGSGVPLALVPCGTGNLLARNLGLPLSPTAALDAALRGTPHRIDLGRVEGDDLPGTHFAAMSGAGLDAAIMEHTDDRAKSVLGWPAYVLAGVGTLRTPRMRVTVRLDDATALHRTARMVLVGNVGTVQGGTTLLPAARPDDGLLDLLILDPRGVGGWIRALTTLLRGGAKAPRPTAVDTVTAQDGDRSGVPVEFFTFRRAELAFDAPQSRELDGDPVTPGRRLTAEVRPGALTVLLPTGGA</sequence>
<dbReference type="InterPro" id="IPR001206">
    <property type="entry name" value="Diacylglycerol_kinase_cat_dom"/>
</dbReference>
<keyword evidence="6" id="KW-0067">ATP-binding</keyword>
<feature type="region of interest" description="Disordered" evidence="9">
    <location>
        <begin position="250"/>
        <end position="299"/>
    </location>
</feature>
<dbReference type="Pfam" id="PF01569">
    <property type="entry name" value="PAP2"/>
    <property type="match status" value="1"/>
</dbReference>
<organism evidence="12 13">
    <name type="scientific">Streptomyces asoensis</name>
    <dbReference type="NCBI Taxonomy" id="249586"/>
    <lineage>
        <taxon>Bacteria</taxon>
        <taxon>Bacillati</taxon>
        <taxon>Actinomycetota</taxon>
        <taxon>Actinomycetes</taxon>
        <taxon>Kitasatosporales</taxon>
        <taxon>Streptomycetaceae</taxon>
        <taxon>Streptomyces</taxon>
    </lineage>
</organism>
<dbReference type="Proteomes" id="UP000649259">
    <property type="component" value="Unassembled WGS sequence"/>
</dbReference>
<evidence type="ECO:0000313" key="13">
    <source>
        <dbReference type="Proteomes" id="UP000649259"/>
    </source>
</evidence>
<dbReference type="Pfam" id="PF00781">
    <property type="entry name" value="DAGK_cat"/>
    <property type="match status" value="1"/>
</dbReference>
<dbReference type="PROSITE" id="PS50146">
    <property type="entry name" value="DAGK"/>
    <property type="match status" value="1"/>
</dbReference>
<evidence type="ECO:0000256" key="3">
    <source>
        <dbReference type="ARBA" id="ARBA00022679"/>
    </source>
</evidence>
<keyword evidence="8" id="KW-1208">Phospholipid metabolism</keyword>
<keyword evidence="10" id="KW-1133">Transmembrane helix</keyword>
<dbReference type="Pfam" id="PF19279">
    <property type="entry name" value="YegS_C"/>
    <property type="match status" value="1"/>
</dbReference>
<comment type="similarity">
    <text evidence="2">Belongs to the diacylglycerol/lipid kinase family.</text>
</comment>
<dbReference type="PANTHER" id="PTHR12358">
    <property type="entry name" value="SPHINGOSINE KINASE"/>
    <property type="match status" value="1"/>
</dbReference>
<evidence type="ECO:0000256" key="10">
    <source>
        <dbReference type="SAM" id="Phobius"/>
    </source>
</evidence>
<dbReference type="CDD" id="cd03392">
    <property type="entry name" value="PAP2_like_2"/>
    <property type="match status" value="1"/>
</dbReference>
<keyword evidence="3" id="KW-0808">Transferase</keyword>
<feature type="transmembrane region" description="Helical" evidence="10">
    <location>
        <begin position="39"/>
        <end position="57"/>
    </location>
</feature>
<dbReference type="EMBL" id="BNEB01000002">
    <property type="protein sequence ID" value="GHI60560.1"/>
    <property type="molecule type" value="Genomic_DNA"/>
</dbReference>
<keyword evidence="4" id="KW-0547">Nucleotide-binding</keyword>
<dbReference type="PANTHER" id="PTHR12358:SF54">
    <property type="entry name" value="SPHINGOSINE KINASE RELATED PROTEIN"/>
    <property type="match status" value="1"/>
</dbReference>
<keyword evidence="10" id="KW-0472">Membrane</keyword>
<dbReference type="InterPro" id="IPR000326">
    <property type="entry name" value="PAP2/HPO"/>
</dbReference>
<protein>
    <recommendedName>
        <fullName evidence="11">DAGKc domain-containing protein</fullName>
    </recommendedName>
</protein>
<keyword evidence="5" id="KW-0418">Kinase</keyword>
<dbReference type="InterPro" id="IPR045540">
    <property type="entry name" value="YegS/DAGK_C"/>
</dbReference>
<comment type="cofactor">
    <cofactor evidence="1">
        <name>Mg(2+)</name>
        <dbReference type="ChEBI" id="CHEBI:18420"/>
    </cofactor>
</comment>
<keyword evidence="7" id="KW-0443">Lipid metabolism</keyword>
<gene>
    <name evidence="12" type="ORF">Saso_22100</name>
</gene>
<dbReference type="SMART" id="SM00046">
    <property type="entry name" value="DAGKc"/>
    <property type="match status" value="1"/>
</dbReference>
<evidence type="ECO:0000256" key="8">
    <source>
        <dbReference type="ARBA" id="ARBA00023264"/>
    </source>
</evidence>
<evidence type="ECO:0000256" key="1">
    <source>
        <dbReference type="ARBA" id="ARBA00001946"/>
    </source>
</evidence>
<dbReference type="Gene3D" id="3.40.50.10330">
    <property type="entry name" value="Probable inorganic polyphosphate/atp-NAD kinase, domain 1"/>
    <property type="match status" value="1"/>
</dbReference>
<evidence type="ECO:0000259" key="11">
    <source>
        <dbReference type="PROSITE" id="PS50146"/>
    </source>
</evidence>
<feature type="compositionally biased region" description="Low complexity" evidence="9">
    <location>
        <begin position="250"/>
        <end position="287"/>
    </location>
</feature>
<keyword evidence="10" id="KW-0812">Transmembrane</keyword>
<feature type="region of interest" description="Disordered" evidence="9">
    <location>
        <begin position="1"/>
        <end position="29"/>
    </location>
</feature>
<evidence type="ECO:0000256" key="7">
    <source>
        <dbReference type="ARBA" id="ARBA00023209"/>
    </source>
</evidence>
<accession>A0ABQ3RXF6</accession>
<comment type="caution">
    <text evidence="12">The sequence shown here is derived from an EMBL/GenBank/DDBJ whole genome shotgun (WGS) entry which is preliminary data.</text>
</comment>
<evidence type="ECO:0000256" key="2">
    <source>
        <dbReference type="ARBA" id="ARBA00005983"/>
    </source>
</evidence>
<feature type="domain" description="DAGKc" evidence="11">
    <location>
        <begin position="295"/>
        <end position="423"/>
    </location>
</feature>
<dbReference type="GeneID" id="91470110"/>
<dbReference type="InterPro" id="IPR036938">
    <property type="entry name" value="PAP2/HPO_sf"/>
</dbReference>
<dbReference type="SUPFAM" id="SSF111331">
    <property type="entry name" value="NAD kinase/diacylglycerol kinase-like"/>
    <property type="match status" value="1"/>
</dbReference>
<feature type="transmembrane region" description="Helical" evidence="10">
    <location>
        <begin position="194"/>
        <end position="212"/>
    </location>
</feature>
<feature type="transmembrane region" description="Helical" evidence="10">
    <location>
        <begin position="124"/>
        <end position="142"/>
    </location>
</feature>
<evidence type="ECO:0000256" key="5">
    <source>
        <dbReference type="ARBA" id="ARBA00022777"/>
    </source>
</evidence>
<keyword evidence="7" id="KW-0444">Lipid biosynthesis</keyword>
<dbReference type="RefSeq" id="WP_189918987.1">
    <property type="nucleotide sequence ID" value="NZ_BMSI01000002.1"/>
</dbReference>
<keyword evidence="7" id="KW-0594">Phospholipid biosynthesis</keyword>
<dbReference type="InterPro" id="IPR016064">
    <property type="entry name" value="NAD/diacylglycerol_kinase_sf"/>
</dbReference>
<reference evidence="13" key="1">
    <citation type="submission" date="2023-07" db="EMBL/GenBank/DDBJ databases">
        <title>Whole genome shotgun sequence of Streptomyces cacaoi subsp. asoensis NBRC 13813.</title>
        <authorList>
            <person name="Komaki H."/>
            <person name="Tamura T."/>
        </authorList>
    </citation>
    <scope>NUCLEOTIDE SEQUENCE [LARGE SCALE GENOMIC DNA]</scope>
    <source>
        <strain evidence="13">NBRC 13813</strain>
    </source>
</reference>
<feature type="transmembrane region" description="Helical" evidence="10">
    <location>
        <begin position="162"/>
        <end position="182"/>
    </location>
</feature>
<name>A0ABQ3RXF6_9ACTN</name>
<evidence type="ECO:0000256" key="9">
    <source>
        <dbReference type="SAM" id="MobiDB-lite"/>
    </source>
</evidence>
<keyword evidence="13" id="KW-1185">Reference proteome</keyword>
<feature type="transmembrane region" description="Helical" evidence="10">
    <location>
        <begin position="95"/>
        <end position="115"/>
    </location>
</feature>
<evidence type="ECO:0000256" key="4">
    <source>
        <dbReference type="ARBA" id="ARBA00022741"/>
    </source>
</evidence>